<dbReference type="InterPro" id="IPR001455">
    <property type="entry name" value="TusA-like"/>
</dbReference>
<proteinExistence type="predicted"/>
<dbReference type="EMBL" id="CAFBPU010000048">
    <property type="protein sequence ID" value="CAB5037900.1"/>
    <property type="molecule type" value="Genomic_DNA"/>
</dbReference>
<accession>A0A6J7KX60</accession>
<dbReference type="Gene3D" id="3.30.110.40">
    <property type="entry name" value="TusA-like domain"/>
    <property type="match status" value="1"/>
</dbReference>
<dbReference type="SUPFAM" id="SSF64307">
    <property type="entry name" value="SirA-like"/>
    <property type="match status" value="1"/>
</dbReference>
<dbReference type="InterPro" id="IPR036868">
    <property type="entry name" value="TusA-like_sf"/>
</dbReference>
<sequence>MSTSDPVPDHYPVPDHDLVLDERGRRCPMPIIALARAVSGEAPPARVLLLADDPAAETDVPAWCSMRGRTLAWTGAAADGRGRAYLVVAGGN</sequence>
<evidence type="ECO:0000313" key="3">
    <source>
        <dbReference type="EMBL" id="CAB5037900.1"/>
    </source>
</evidence>
<dbReference type="CDD" id="cd00291">
    <property type="entry name" value="SirA_YedF_YeeD"/>
    <property type="match status" value="1"/>
</dbReference>
<evidence type="ECO:0000259" key="1">
    <source>
        <dbReference type="Pfam" id="PF01206"/>
    </source>
</evidence>
<protein>
    <submittedName>
        <fullName evidence="2">Unannotated protein</fullName>
    </submittedName>
</protein>
<reference evidence="2" key="1">
    <citation type="submission" date="2020-05" db="EMBL/GenBank/DDBJ databases">
        <authorList>
            <person name="Chiriac C."/>
            <person name="Salcher M."/>
            <person name="Ghai R."/>
            <person name="Kavagutti S V."/>
        </authorList>
    </citation>
    <scope>NUCLEOTIDE SEQUENCE</scope>
</reference>
<evidence type="ECO:0000313" key="2">
    <source>
        <dbReference type="EMBL" id="CAB4960516.1"/>
    </source>
</evidence>
<dbReference type="Pfam" id="PF01206">
    <property type="entry name" value="TusA"/>
    <property type="match status" value="1"/>
</dbReference>
<gene>
    <name evidence="2" type="ORF">UFOPK3752_02247</name>
    <name evidence="3" type="ORF">UFOPK4150_01906</name>
</gene>
<organism evidence="2">
    <name type="scientific">freshwater metagenome</name>
    <dbReference type="NCBI Taxonomy" id="449393"/>
    <lineage>
        <taxon>unclassified sequences</taxon>
        <taxon>metagenomes</taxon>
        <taxon>ecological metagenomes</taxon>
    </lineage>
</organism>
<feature type="domain" description="UPF0033" evidence="1">
    <location>
        <begin position="19"/>
        <end position="71"/>
    </location>
</feature>
<name>A0A6J7KX60_9ZZZZ</name>
<dbReference type="AlphaFoldDB" id="A0A6J7KX60"/>
<dbReference type="EMBL" id="CAFBND010000153">
    <property type="protein sequence ID" value="CAB4960516.1"/>
    <property type="molecule type" value="Genomic_DNA"/>
</dbReference>